<reference evidence="1 2" key="1">
    <citation type="submission" date="2020-05" db="EMBL/GenBank/DDBJ databases">
        <title>Azospirillum oleiclasticum sp. nov, a nitrogen-fixing and heavy crude oil-emulsifying bacterium isolated from the crude oil of Yumen Oilfield.</title>
        <authorList>
            <person name="Wu D."/>
            <person name="Cai M."/>
            <person name="Zhang X."/>
        </authorList>
    </citation>
    <scope>NUCLEOTIDE SEQUENCE [LARGE SCALE GENOMIC DNA]</scope>
    <source>
        <strain evidence="1 2">ROY-1-1-2</strain>
    </source>
</reference>
<evidence type="ECO:0000313" key="1">
    <source>
        <dbReference type="EMBL" id="NYZ24497.1"/>
    </source>
</evidence>
<protein>
    <recommendedName>
        <fullName evidence="3">Phage head morphogenesis domain-containing protein</fullName>
    </recommendedName>
</protein>
<comment type="caution">
    <text evidence="1">The sequence shown here is derived from an EMBL/GenBank/DDBJ whole genome shotgun (WGS) entry which is preliminary data.</text>
</comment>
<proteinExistence type="predicted"/>
<dbReference type="RefSeq" id="WP_180286276.1">
    <property type="nucleotide sequence ID" value="NZ_JABFDB010000041.1"/>
</dbReference>
<dbReference type="Proteomes" id="UP000584642">
    <property type="component" value="Unassembled WGS sequence"/>
</dbReference>
<organism evidence="1 2">
    <name type="scientific">Azospirillum oleiclasticum</name>
    <dbReference type="NCBI Taxonomy" id="2735135"/>
    <lineage>
        <taxon>Bacteria</taxon>
        <taxon>Pseudomonadati</taxon>
        <taxon>Pseudomonadota</taxon>
        <taxon>Alphaproteobacteria</taxon>
        <taxon>Rhodospirillales</taxon>
        <taxon>Azospirillaceae</taxon>
        <taxon>Azospirillum</taxon>
    </lineage>
</organism>
<sequence length="463" mass="50367">MTADSPPGPSERDRAFRAERLRQIRAGNAIRRRTADQVRAVLRQAQAEIAATLAGAPSAWQVHHLGRLKEEVGRALARLEAGWDAAVGAGLDASWAAGIDLIDRPAEAGGVRLSSLLAAIDPRRLEAMRAFCTDRIADVTATSAARVNTELGLAMVGAKTPFEAARSVAGVLDGGLERALTITRTELGAAHAAAAQARQEQAAPVLPGLRKQWRRSGKIHSRLSHDLADGQIKKPDEPFLVGGEPIMFPKDPKAPAKHRINCGCASLPHMAHWEVKHPIDQPFTVEELNQSPVKRRLQDVKHTGFDTWARRALEKDTRRDGTVMTAGTLLPEVEEALKLRFGAAVTTREIGVSDRMLWHYVRDAKVLAGKSVPARVARRLPQILENPLAVLWDAAAAKAGRPAIFYIAEVGGGEKRLARFTVVLRDRDKKSKVERHNFVVSAGLVDRATLANTKAYPLIRGTL</sequence>
<keyword evidence="2" id="KW-1185">Reference proteome</keyword>
<evidence type="ECO:0008006" key="3">
    <source>
        <dbReference type="Google" id="ProtNLM"/>
    </source>
</evidence>
<gene>
    <name evidence="1" type="ORF">HND93_32745</name>
</gene>
<accession>A0ABX2TJH3</accession>
<evidence type="ECO:0000313" key="2">
    <source>
        <dbReference type="Proteomes" id="UP000584642"/>
    </source>
</evidence>
<dbReference type="EMBL" id="JABFDB010000041">
    <property type="protein sequence ID" value="NYZ24497.1"/>
    <property type="molecule type" value="Genomic_DNA"/>
</dbReference>
<name>A0ABX2TJH3_9PROT</name>